<name>A0ABR7KCX9_9FIRM</name>
<evidence type="ECO:0000313" key="3">
    <source>
        <dbReference type="Proteomes" id="UP000603474"/>
    </source>
</evidence>
<dbReference type="InterPro" id="IPR014960">
    <property type="entry name" value="DUF1828"/>
</dbReference>
<protein>
    <submittedName>
        <fullName evidence="2">DUF1828 domain-containing protein</fullName>
    </submittedName>
</protein>
<evidence type="ECO:0000259" key="1">
    <source>
        <dbReference type="Pfam" id="PF08861"/>
    </source>
</evidence>
<dbReference type="Pfam" id="PF08861">
    <property type="entry name" value="DUF1828"/>
    <property type="match status" value="1"/>
</dbReference>
<comment type="caution">
    <text evidence="2">The sequence shown here is derived from an EMBL/GenBank/DDBJ whole genome shotgun (WGS) entry which is preliminary data.</text>
</comment>
<dbReference type="RefSeq" id="WP_129982010.1">
    <property type="nucleotide sequence ID" value="NZ_JACRWG010000046.1"/>
</dbReference>
<organism evidence="2 3">
    <name type="scientific">Catenibacterium faecis</name>
    <dbReference type="NCBI Taxonomy" id="2764323"/>
    <lineage>
        <taxon>Bacteria</taxon>
        <taxon>Bacillati</taxon>
        <taxon>Bacillota</taxon>
        <taxon>Erysipelotrichia</taxon>
        <taxon>Erysipelotrichales</taxon>
        <taxon>Coprobacillaceae</taxon>
        <taxon>Catenibacterium</taxon>
    </lineage>
</organism>
<accession>A0ABR7KCX9</accession>
<evidence type="ECO:0000313" key="2">
    <source>
        <dbReference type="EMBL" id="MBC6010544.1"/>
    </source>
</evidence>
<proteinExistence type="predicted"/>
<feature type="domain" description="DUF1828" evidence="1">
    <location>
        <begin position="10"/>
        <end position="95"/>
    </location>
</feature>
<dbReference type="EMBL" id="JACRWG010000046">
    <property type="protein sequence ID" value="MBC6010544.1"/>
    <property type="molecule type" value="Genomic_DNA"/>
</dbReference>
<dbReference type="Proteomes" id="UP000603474">
    <property type="component" value="Unassembled WGS sequence"/>
</dbReference>
<reference evidence="2 3" key="1">
    <citation type="submission" date="2020-08" db="EMBL/GenBank/DDBJ databases">
        <authorList>
            <person name="Liu C."/>
            <person name="Sun Q."/>
        </authorList>
    </citation>
    <scope>NUCLEOTIDE SEQUENCE [LARGE SCALE GENOMIC DNA]</scope>
    <source>
        <strain evidence="2 3">NSJ-22</strain>
    </source>
</reference>
<sequence>MLNYQKLLMPYKNFKGEHMIVYAFVHNRSYKLSDQASTITNLIDTYQLDADKKEKISAICYMHDARIRQNEIVMNIDDDELYIKLNEFGKMLVEIENLFTQESAYSQ</sequence>
<keyword evidence="3" id="KW-1185">Reference proteome</keyword>
<gene>
    <name evidence="2" type="ORF">H8909_09905</name>
</gene>